<dbReference type="InterPro" id="IPR002781">
    <property type="entry name" value="TM_pro_TauE-like"/>
</dbReference>
<keyword evidence="3" id="KW-0813">Transport</keyword>
<dbReference type="EMBL" id="JABUKG010000008">
    <property type="protein sequence ID" value="MBY6321052.1"/>
    <property type="molecule type" value="Genomic_DNA"/>
</dbReference>
<comment type="similarity">
    <text evidence="2 8">Belongs to the 4-toluene sulfonate uptake permease (TSUP) (TC 2.A.102) family.</text>
</comment>
<name>A0A1I0T4P2_9NOCA</name>
<organism evidence="10 11">
    <name type="scientific">Rhodococcoides kroppenstedtii</name>
    <dbReference type="NCBI Taxonomy" id="293050"/>
    <lineage>
        <taxon>Bacteria</taxon>
        <taxon>Bacillati</taxon>
        <taxon>Actinomycetota</taxon>
        <taxon>Actinomycetes</taxon>
        <taxon>Mycobacteriales</taxon>
        <taxon>Nocardiaceae</taxon>
        <taxon>Rhodococcoides</taxon>
    </lineage>
</organism>
<evidence type="ECO:0000313" key="12">
    <source>
        <dbReference type="Proteomes" id="UP001520140"/>
    </source>
</evidence>
<dbReference type="AlphaFoldDB" id="A0A1I0T4P2"/>
<gene>
    <name evidence="9" type="ORF">HQ605_09480</name>
    <name evidence="10" type="ORF">SAMN05444374_10494</name>
</gene>
<feature type="transmembrane region" description="Helical" evidence="8">
    <location>
        <begin position="103"/>
        <end position="121"/>
    </location>
</feature>
<keyword evidence="7 8" id="KW-0472">Membrane</keyword>
<dbReference type="InterPro" id="IPR052017">
    <property type="entry name" value="TSUP"/>
</dbReference>
<evidence type="ECO:0000256" key="5">
    <source>
        <dbReference type="ARBA" id="ARBA00022692"/>
    </source>
</evidence>
<feature type="transmembrane region" description="Helical" evidence="8">
    <location>
        <begin position="73"/>
        <end position="96"/>
    </location>
</feature>
<evidence type="ECO:0000256" key="3">
    <source>
        <dbReference type="ARBA" id="ARBA00022448"/>
    </source>
</evidence>
<feature type="transmembrane region" description="Helical" evidence="8">
    <location>
        <begin position="174"/>
        <end position="192"/>
    </location>
</feature>
<evidence type="ECO:0000256" key="7">
    <source>
        <dbReference type="ARBA" id="ARBA00023136"/>
    </source>
</evidence>
<evidence type="ECO:0000256" key="2">
    <source>
        <dbReference type="ARBA" id="ARBA00009142"/>
    </source>
</evidence>
<evidence type="ECO:0000256" key="4">
    <source>
        <dbReference type="ARBA" id="ARBA00022475"/>
    </source>
</evidence>
<dbReference type="PANTHER" id="PTHR30269">
    <property type="entry name" value="TRANSMEMBRANE PROTEIN YFCA"/>
    <property type="match status" value="1"/>
</dbReference>
<comment type="subcellular location">
    <subcellularLocation>
        <location evidence="1 8">Cell membrane</location>
        <topology evidence="1 8">Multi-pass membrane protein</topology>
    </subcellularLocation>
</comment>
<dbReference type="EMBL" id="FOJN01000004">
    <property type="protein sequence ID" value="SFA46722.1"/>
    <property type="molecule type" value="Genomic_DNA"/>
</dbReference>
<evidence type="ECO:0000313" key="9">
    <source>
        <dbReference type="EMBL" id="MBY6321052.1"/>
    </source>
</evidence>
<dbReference type="GO" id="GO:0005886">
    <property type="term" value="C:plasma membrane"/>
    <property type="evidence" value="ECO:0007669"/>
    <property type="project" value="UniProtKB-SubCell"/>
</dbReference>
<dbReference type="Proteomes" id="UP000182054">
    <property type="component" value="Unassembled WGS sequence"/>
</dbReference>
<dbReference type="GeneID" id="85485250"/>
<evidence type="ECO:0000256" key="6">
    <source>
        <dbReference type="ARBA" id="ARBA00022989"/>
    </source>
</evidence>
<keyword evidence="12" id="KW-1185">Reference proteome</keyword>
<feature type="transmembrane region" description="Helical" evidence="8">
    <location>
        <begin position="226"/>
        <end position="243"/>
    </location>
</feature>
<accession>A0A1I0T4P2</accession>
<dbReference type="Pfam" id="PF01925">
    <property type="entry name" value="TauE"/>
    <property type="match status" value="1"/>
</dbReference>
<dbReference type="PANTHER" id="PTHR30269:SF0">
    <property type="entry name" value="MEMBRANE TRANSPORTER PROTEIN YFCA-RELATED"/>
    <property type="match status" value="1"/>
</dbReference>
<keyword evidence="6 8" id="KW-1133">Transmembrane helix</keyword>
<protein>
    <recommendedName>
        <fullName evidence="8">Probable membrane transporter protein</fullName>
    </recommendedName>
</protein>
<feature type="transmembrane region" description="Helical" evidence="8">
    <location>
        <begin position="133"/>
        <end position="162"/>
    </location>
</feature>
<keyword evidence="4 8" id="KW-1003">Cell membrane</keyword>
<keyword evidence="5 8" id="KW-0812">Transmembrane</keyword>
<dbReference type="OrthoDB" id="3782574at2"/>
<evidence type="ECO:0000256" key="8">
    <source>
        <dbReference type="RuleBase" id="RU363041"/>
    </source>
</evidence>
<evidence type="ECO:0000313" key="10">
    <source>
        <dbReference type="EMBL" id="SFA46722.1"/>
    </source>
</evidence>
<evidence type="ECO:0000256" key="1">
    <source>
        <dbReference type="ARBA" id="ARBA00004651"/>
    </source>
</evidence>
<evidence type="ECO:0000313" key="11">
    <source>
        <dbReference type="Proteomes" id="UP000182054"/>
    </source>
</evidence>
<proteinExistence type="inferred from homology"/>
<sequence>MTVAHLLLLVLAGFGAGLVGYVTGLASLVSYPALLAVGLSPVSANVTNTVALVGAGVGATASSTKELARGGRALLWSTLWAALGGLTGAGILLLAPGESFERLVPFLILVASAAVLAQPRIRLLAGSRTFPVAYPLSLFVVAVYGGYFGAGAGVVFMALTLICTAEPVWRAALLKSYLLGVANLVAAILFAFSGEVHWLAAGAMALGAMGGGAVGPRLVRRVPAGPLRVVIALSGVGLALYLWF</sequence>
<dbReference type="Proteomes" id="UP001520140">
    <property type="component" value="Unassembled WGS sequence"/>
</dbReference>
<feature type="transmembrane region" description="Helical" evidence="8">
    <location>
        <begin position="198"/>
        <end position="219"/>
    </location>
</feature>
<dbReference type="RefSeq" id="WP_068099281.1">
    <property type="nucleotide sequence ID" value="NZ_CP135915.1"/>
</dbReference>
<reference evidence="10 11" key="1">
    <citation type="submission" date="2016-10" db="EMBL/GenBank/DDBJ databases">
        <authorList>
            <person name="de Groot N.N."/>
        </authorList>
    </citation>
    <scope>NUCLEOTIDE SEQUENCE [LARGE SCALE GENOMIC DNA]</scope>
    <source>
        <strain evidence="10 11">DSM 44908</strain>
    </source>
</reference>
<reference evidence="9 12" key="2">
    <citation type="submission" date="2020-06" db="EMBL/GenBank/DDBJ databases">
        <title>Taxonomy, biology and ecology of Rhodococcus bacteria occurring in California pistachio and other woody hosts as revealed by genome sequence analyses.</title>
        <authorList>
            <person name="Gai Y."/>
            <person name="Riely B."/>
        </authorList>
    </citation>
    <scope>NUCLEOTIDE SEQUENCE [LARGE SCALE GENOMIC DNA]</scope>
    <source>
        <strain evidence="9 12">BP-284</strain>
    </source>
</reference>